<feature type="transmembrane region" description="Helical" evidence="8">
    <location>
        <begin position="6"/>
        <end position="28"/>
    </location>
</feature>
<keyword evidence="6" id="KW-0675">Receptor</keyword>
<dbReference type="EMBL" id="JABFTP020000103">
    <property type="protein sequence ID" value="KAL3277252.1"/>
    <property type="molecule type" value="Genomic_DNA"/>
</dbReference>
<evidence type="ECO:0000256" key="4">
    <source>
        <dbReference type="ARBA" id="ARBA00022989"/>
    </source>
</evidence>
<evidence type="ECO:0000313" key="10">
    <source>
        <dbReference type="Proteomes" id="UP001516400"/>
    </source>
</evidence>
<protein>
    <submittedName>
        <fullName evidence="9">Uncharacterized protein</fullName>
    </submittedName>
</protein>
<keyword evidence="3 8" id="KW-0812">Transmembrane</keyword>
<evidence type="ECO:0000313" key="9">
    <source>
        <dbReference type="EMBL" id="KAL3277252.1"/>
    </source>
</evidence>
<dbReference type="Proteomes" id="UP001516400">
    <property type="component" value="Unassembled WGS sequence"/>
</dbReference>
<dbReference type="PANTHER" id="PTHR21143:SF104">
    <property type="entry name" value="GUSTATORY RECEPTOR 8A-RELATED"/>
    <property type="match status" value="1"/>
</dbReference>
<gene>
    <name evidence="9" type="ORF">HHI36_012603</name>
</gene>
<dbReference type="InterPro" id="IPR013604">
    <property type="entry name" value="7TM_chemorcpt"/>
</dbReference>
<keyword evidence="5 8" id="KW-0472">Membrane</keyword>
<keyword evidence="10" id="KW-1185">Reference proteome</keyword>
<evidence type="ECO:0000256" key="2">
    <source>
        <dbReference type="ARBA" id="ARBA00022475"/>
    </source>
</evidence>
<evidence type="ECO:0000256" key="1">
    <source>
        <dbReference type="ARBA" id="ARBA00004651"/>
    </source>
</evidence>
<proteinExistence type="predicted"/>
<dbReference type="GO" id="GO:0007165">
    <property type="term" value="P:signal transduction"/>
    <property type="evidence" value="ECO:0007669"/>
    <property type="project" value="UniProtKB-KW"/>
</dbReference>
<comment type="caution">
    <text evidence="9">The sequence shown here is derived from an EMBL/GenBank/DDBJ whole genome shotgun (WGS) entry which is preliminary data.</text>
</comment>
<accession>A0ABD2NEY8</accession>
<keyword evidence="7" id="KW-0807">Transducer</keyword>
<evidence type="ECO:0000256" key="8">
    <source>
        <dbReference type="SAM" id="Phobius"/>
    </source>
</evidence>
<evidence type="ECO:0000256" key="7">
    <source>
        <dbReference type="ARBA" id="ARBA00023224"/>
    </source>
</evidence>
<evidence type="ECO:0000256" key="3">
    <source>
        <dbReference type="ARBA" id="ARBA00022692"/>
    </source>
</evidence>
<dbReference type="GO" id="GO:0005886">
    <property type="term" value="C:plasma membrane"/>
    <property type="evidence" value="ECO:0007669"/>
    <property type="project" value="UniProtKB-SubCell"/>
</dbReference>
<sequence>MDRASMMIILPFHATISLLGIVMIILLCSSVTKEGEHLLYLLHQMEEDSINANAKSIAIQLVENMPLKFSAARFFNISKYTILGIIGNCTTYFIVLIQFHQNN</sequence>
<dbReference type="PANTHER" id="PTHR21143">
    <property type="entry name" value="INVERTEBRATE GUSTATORY RECEPTOR"/>
    <property type="match status" value="1"/>
</dbReference>
<keyword evidence="4 8" id="KW-1133">Transmembrane helix</keyword>
<keyword evidence="2" id="KW-1003">Cell membrane</keyword>
<dbReference type="Pfam" id="PF08395">
    <property type="entry name" value="7tm_7"/>
    <property type="match status" value="1"/>
</dbReference>
<name>A0ABD2NEY8_9CUCU</name>
<comment type="subcellular location">
    <subcellularLocation>
        <location evidence="1">Cell membrane</location>
        <topology evidence="1">Multi-pass membrane protein</topology>
    </subcellularLocation>
</comment>
<reference evidence="9 10" key="1">
    <citation type="journal article" date="2021" name="BMC Biol.">
        <title>Horizontally acquired antibacterial genes associated with adaptive radiation of ladybird beetles.</title>
        <authorList>
            <person name="Li H.S."/>
            <person name="Tang X.F."/>
            <person name="Huang Y.H."/>
            <person name="Xu Z.Y."/>
            <person name="Chen M.L."/>
            <person name="Du X.Y."/>
            <person name="Qiu B.Y."/>
            <person name="Chen P.T."/>
            <person name="Zhang W."/>
            <person name="Slipinski A."/>
            <person name="Escalona H.E."/>
            <person name="Waterhouse R.M."/>
            <person name="Zwick A."/>
            <person name="Pang H."/>
        </authorList>
    </citation>
    <scope>NUCLEOTIDE SEQUENCE [LARGE SCALE GENOMIC DNA]</scope>
    <source>
        <strain evidence="9">SYSU2018</strain>
    </source>
</reference>
<evidence type="ECO:0000256" key="5">
    <source>
        <dbReference type="ARBA" id="ARBA00023136"/>
    </source>
</evidence>
<evidence type="ECO:0000256" key="6">
    <source>
        <dbReference type="ARBA" id="ARBA00023170"/>
    </source>
</evidence>
<dbReference type="AlphaFoldDB" id="A0ABD2NEY8"/>
<feature type="transmembrane region" description="Helical" evidence="8">
    <location>
        <begin position="80"/>
        <end position="99"/>
    </location>
</feature>
<organism evidence="9 10">
    <name type="scientific">Cryptolaemus montrouzieri</name>
    <dbReference type="NCBI Taxonomy" id="559131"/>
    <lineage>
        <taxon>Eukaryota</taxon>
        <taxon>Metazoa</taxon>
        <taxon>Ecdysozoa</taxon>
        <taxon>Arthropoda</taxon>
        <taxon>Hexapoda</taxon>
        <taxon>Insecta</taxon>
        <taxon>Pterygota</taxon>
        <taxon>Neoptera</taxon>
        <taxon>Endopterygota</taxon>
        <taxon>Coleoptera</taxon>
        <taxon>Polyphaga</taxon>
        <taxon>Cucujiformia</taxon>
        <taxon>Coccinelloidea</taxon>
        <taxon>Coccinellidae</taxon>
        <taxon>Scymninae</taxon>
        <taxon>Scymnini</taxon>
        <taxon>Cryptolaemus</taxon>
    </lineage>
</organism>